<dbReference type="EMBL" id="JAPZPY010000011">
    <property type="protein sequence ID" value="MCZ8381447.1"/>
    <property type="molecule type" value="Genomic_DNA"/>
</dbReference>
<gene>
    <name evidence="4" type="ORF">O6P37_21480</name>
</gene>
<name>A0ABT4PY23_9MYCO</name>
<dbReference type="Proteomes" id="UP001142153">
    <property type="component" value="Unassembled WGS sequence"/>
</dbReference>
<dbReference type="SUPFAM" id="SSF52091">
    <property type="entry name" value="SpoIIaa-like"/>
    <property type="match status" value="1"/>
</dbReference>
<dbReference type="PANTHER" id="PTHR33495">
    <property type="entry name" value="ANTI-SIGMA FACTOR ANTAGONIST TM_1081-RELATED-RELATED"/>
    <property type="match status" value="1"/>
</dbReference>
<dbReference type="RefSeq" id="WP_269895985.1">
    <property type="nucleotide sequence ID" value="NZ_JAPZPY010000011.1"/>
</dbReference>
<dbReference type="InterPro" id="IPR003658">
    <property type="entry name" value="Anti-sigma_ant"/>
</dbReference>
<comment type="caution">
    <text evidence="4">The sequence shown here is derived from an EMBL/GenBank/DDBJ whole genome shotgun (WGS) entry which is preliminary data.</text>
</comment>
<dbReference type="Gene3D" id="3.30.750.24">
    <property type="entry name" value="STAS domain"/>
    <property type="match status" value="1"/>
</dbReference>
<comment type="similarity">
    <text evidence="1 2">Belongs to the anti-sigma-factor antagonist family.</text>
</comment>
<proteinExistence type="inferred from homology"/>
<dbReference type="InterPro" id="IPR036513">
    <property type="entry name" value="STAS_dom_sf"/>
</dbReference>
<dbReference type="PANTHER" id="PTHR33495:SF13">
    <property type="entry name" value="ANTI-SIGMA-F FACTOR ANTAGONIST RSFB"/>
    <property type="match status" value="1"/>
</dbReference>
<evidence type="ECO:0000313" key="4">
    <source>
        <dbReference type="EMBL" id="MCZ8381447.1"/>
    </source>
</evidence>
<dbReference type="CDD" id="cd07043">
    <property type="entry name" value="STAS_anti-anti-sigma_factors"/>
    <property type="match status" value="1"/>
</dbReference>
<dbReference type="InterPro" id="IPR002645">
    <property type="entry name" value="STAS_dom"/>
</dbReference>
<dbReference type="PROSITE" id="PS50801">
    <property type="entry name" value="STAS"/>
    <property type="match status" value="1"/>
</dbReference>
<organism evidence="4 5">
    <name type="scientific">Mycobacterium hippophais</name>
    <dbReference type="NCBI Taxonomy" id="3016340"/>
    <lineage>
        <taxon>Bacteria</taxon>
        <taxon>Bacillati</taxon>
        <taxon>Actinomycetota</taxon>
        <taxon>Actinomycetes</taxon>
        <taxon>Mycobacteriales</taxon>
        <taxon>Mycobacteriaceae</taxon>
        <taxon>Mycobacterium</taxon>
    </lineage>
</organism>
<evidence type="ECO:0000259" key="3">
    <source>
        <dbReference type="PROSITE" id="PS50801"/>
    </source>
</evidence>
<evidence type="ECO:0000256" key="2">
    <source>
        <dbReference type="RuleBase" id="RU003749"/>
    </source>
</evidence>
<evidence type="ECO:0000313" key="5">
    <source>
        <dbReference type="Proteomes" id="UP001142153"/>
    </source>
</evidence>
<accession>A0ABT4PY23</accession>
<evidence type="ECO:0000256" key="1">
    <source>
        <dbReference type="ARBA" id="ARBA00009013"/>
    </source>
</evidence>
<dbReference type="Pfam" id="PF01740">
    <property type="entry name" value="STAS"/>
    <property type="match status" value="1"/>
</dbReference>
<reference evidence="4" key="1">
    <citation type="submission" date="2022-12" db="EMBL/GenBank/DDBJ databases">
        <authorList>
            <person name="Deng Y."/>
            <person name="Zhang Y.-Q."/>
        </authorList>
    </citation>
    <scope>NUCLEOTIDE SEQUENCE</scope>
    <source>
        <strain evidence="4">CPCC 205372</strain>
    </source>
</reference>
<sequence>MSASQAISTSVQHVDGIAVLAVGGVVDLATSATLEEVVAGLVDERPVALIIDLSEVTFLASVGLQILVATHEKVSPSARYAVVASGPVTARPIQLTRLDDVFPLHATLDDALADLRDGDATV</sequence>
<dbReference type="NCBIfam" id="TIGR00377">
    <property type="entry name" value="ant_ant_sig"/>
    <property type="match status" value="1"/>
</dbReference>
<keyword evidence="5" id="KW-1185">Reference proteome</keyword>
<protein>
    <recommendedName>
        <fullName evidence="2">Anti-sigma factor antagonist</fullName>
    </recommendedName>
</protein>
<feature type="domain" description="STAS" evidence="3">
    <location>
        <begin position="7"/>
        <end position="115"/>
    </location>
</feature>